<protein>
    <submittedName>
        <fullName evidence="1">Uncharacterized protein</fullName>
    </submittedName>
</protein>
<proteinExistence type="predicted"/>
<dbReference type="EMBL" id="JAYWIO010000005">
    <property type="protein sequence ID" value="KAK7259583.1"/>
    <property type="molecule type" value="Genomic_DNA"/>
</dbReference>
<sequence>MQLLSEPEKCIDGSGIGCISDDLCLHWSNMPTNHTTISSLQLQAALPIVAICHDSLPSSFASSSFTPSVQLKAGGTINCADLISPIGYCCKLY</sequence>
<reference evidence="1 2" key="1">
    <citation type="submission" date="2024-01" db="EMBL/GenBank/DDBJ databases">
        <title>The genomes of 5 underutilized Papilionoideae crops provide insights into root nodulation and disease resistanc.</title>
        <authorList>
            <person name="Yuan L."/>
        </authorList>
    </citation>
    <scope>NUCLEOTIDE SEQUENCE [LARGE SCALE GENOMIC DNA]</scope>
    <source>
        <strain evidence="1">ZHUSHIDOU_FW_LH</strain>
        <tissue evidence="1">Leaf</tissue>
    </source>
</reference>
<dbReference type="Proteomes" id="UP001372338">
    <property type="component" value="Unassembled WGS sequence"/>
</dbReference>
<keyword evidence="2" id="KW-1185">Reference proteome</keyword>
<evidence type="ECO:0000313" key="2">
    <source>
        <dbReference type="Proteomes" id="UP001372338"/>
    </source>
</evidence>
<comment type="caution">
    <text evidence="1">The sequence shown here is derived from an EMBL/GenBank/DDBJ whole genome shotgun (WGS) entry which is preliminary data.</text>
</comment>
<organism evidence="1 2">
    <name type="scientific">Crotalaria pallida</name>
    <name type="common">Smooth rattlebox</name>
    <name type="synonym">Crotalaria striata</name>
    <dbReference type="NCBI Taxonomy" id="3830"/>
    <lineage>
        <taxon>Eukaryota</taxon>
        <taxon>Viridiplantae</taxon>
        <taxon>Streptophyta</taxon>
        <taxon>Embryophyta</taxon>
        <taxon>Tracheophyta</taxon>
        <taxon>Spermatophyta</taxon>
        <taxon>Magnoliopsida</taxon>
        <taxon>eudicotyledons</taxon>
        <taxon>Gunneridae</taxon>
        <taxon>Pentapetalae</taxon>
        <taxon>rosids</taxon>
        <taxon>fabids</taxon>
        <taxon>Fabales</taxon>
        <taxon>Fabaceae</taxon>
        <taxon>Papilionoideae</taxon>
        <taxon>50 kb inversion clade</taxon>
        <taxon>genistoids sensu lato</taxon>
        <taxon>core genistoids</taxon>
        <taxon>Crotalarieae</taxon>
        <taxon>Crotalaria</taxon>
    </lineage>
</organism>
<accession>A0AAN9HX92</accession>
<name>A0AAN9HX92_CROPI</name>
<gene>
    <name evidence="1" type="ORF">RIF29_25192</name>
</gene>
<evidence type="ECO:0000313" key="1">
    <source>
        <dbReference type="EMBL" id="KAK7259583.1"/>
    </source>
</evidence>
<dbReference type="AlphaFoldDB" id="A0AAN9HX92"/>